<dbReference type="NCBIfam" id="NF004837">
    <property type="entry name" value="PRK06187.1"/>
    <property type="match status" value="1"/>
</dbReference>
<gene>
    <name evidence="5" type="ORF">EDC56_0650</name>
</gene>
<proteinExistence type="inferred from homology"/>
<comment type="similarity">
    <text evidence="1">Belongs to the ATP-dependent AMP-binding enzyme family.</text>
</comment>
<evidence type="ECO:0000256" key="1">
    <source>
        <dbReference type="ARBA" id="ARBA00006432"/>
    </source>
</evidence>
<dbReference type="InterPro" id="IPR042099">
    <property type="entry name" value="ANL_N_sf"/>
</dbReference>
<dbReference type="InterPro" id="IPR000873">
    <property type="entry name" value="AMP-dep_synth/lig_dom"/>
</dbReference>
<dbReference type="OrthoDB" id="9803968at2"/>
<dbReference type="Gene3D" id="3.40.50.12780">
    <property type="entry name" value="N-terminal domain of ligase-like"/>
    <property type="match status" value="1"/>
</dbReference>
<protein>
    <submittedName>
        <fullName evidence="5">Fatty-acyl-CoA synthase</fullName>
    </submittedName>
</protein>
<dbReference type="PANTHER" id="PTHR43767:SF11">
    <property type="entry name" value="MEDIUM-CHAIN-FATTY-ACID--COA LIGASE"/>
    <property type="match status" value="1"/>
</dbReference>
<sequence>MLGNMMEEPLLISAILEQAQENYPQAKVYSRVDGGIVEHSYEQLDQRSRCLAAYLQSSGVVAGERVASLAWNNHRHLELYYAVSGVGAVMHTINPRLYRDQVRYIFNHGEAEWLFIEPDFLPLLQEIEAELPWLRHIVVLAPNLAAEQAADSRYVAYEQLLASSEPLIPWPSFDENSAACLCYTSGTTGDPKGVLYSHRSTVLHAMASVAPNALNISADSVVMPVVPMYHVCAWGVPYSALLAGATLALPGSGMAGEALYELIEHTQATLLLGVPTVWLGLLQYLEGSGATIDSVETIGVGGAAAPPMLIKALERHGIYLMPIWGMTETSPLVSYGSSTKVLQAMPAEERQTLQATAGRGGFGVRLGLFGDDDRPLPRDGKTRGNLRVKGHWVLSNYFRQPGSALIDGWFDTGDVATLDAAGYLRIVDRKKDVIKSGGEWISSIDLENAALDHPQVLEACVIGARHLKWDERPLLLVVLKEGGKLDKAAITALMADKLAKWWLPDDIVAVESLPHTATGKLLKRDLRTRYRDYLLSEDITDEA</sequence>
<feature type="domain" description="AMP-dependent synthetase/ligase" evidence="3">
    <location>
        <begin position="17"/>
        <end position="398"/>
    </location>
</feature>
<organism evidence="5 6">
    <name type="scientific">Sinobacterium caligoides</name>
    <dbReference type="NCBI Taxonomy" id="933926"/>
    <lineage>
        <taxon>Bacteria</taxon>
        <taxon>Pseudomonadati</taxon>
        <taxon>Pseudomonadota</taxon>
        <taxon>Gammaproteobacteria</taxon>
        <taxon>Cellvibrionales</taxon>
        <taxon>Spongiibacteraceae</taxon>
        <taxon>Sinobacterium</taxon>
    </lineage>
</organism>
<dbReference type="InterPro" id="IPR050237">
    <property type="entry name" value="ATP-dep_AMP-bd_enzyme"/>
</dbReference>
<evidence type="ECO:0000256" key="2">
    <source>
        <dbReference type="ARBA" id="ARBA00022598"/>
    </source>
</evidence>
<dbReference type="GO" id="GO:0016877">
    <property type="term" value="F:ligase activity, forming carbon-sulfur bonds"/>
    <property type="evidence" value="ECO:0007669"/>
    <property type="project" value="UniProtKB-ARBA"/>
</dbReference>
<name>A0A3N2DZ39_9GAMM</name>
<dbReference type="Pfam" id="PF13193">
    <property type="entry name" value="AMP-binding_C"/>
    <property type="match status" value="1"/>
</dbReference>
<dbReference type="Pfam" id="PF00501">
    <property type="entry name" value="AMP-binding"/>
    <property type="match status" value="1"/>
</dbReference>
<reference evidence="5 6" key="1">
    <citation type="submission" date="2018-11" db="EMBL/GenBank/DDBJ databases">
        <title>Genomic Encyclopedia of Type Strains, Phase IV (KMG-IV): sequencing the most valuable type-strain genomes for metagenomic binning, comparative biology and taxonomic classification.</title>
        <authorList>
            <person name="Goeker M."/>
        </authorList>
    </citation>
    <scope>NUCLEOTIDE SEQUENCE [LARGE SCALE GENOMIC DNA]</scope>
    <source>
        <strain evidence="5 6">DSM 100316</strain>
    </source>
</reference>
<dbReference type="EMBL" id="RKHR01000003">
    <property type="protein sequence ID" value="ROS05123.1"/>
    <property type="molecule type" value="Genomic_DNA"/>
</dbReference>
<keyword evidence="6" id="KW-1185">Reference proteome</keyword>
<evidence type="ECO:0000313" key="5">
    <source>
        <dbReference type="EMBL" id="ROS05123.1"/>
    </source>
</evidence>
<dbReference type="SUPFAM" id="SSF56801">
    <property type="entry name" value="Acetyl-CoA synthetase-like"/>
    <property type="match status" value="1"/>
</dbReference>
<evidence type="ECO:0000259" key="4">
    <source>
        <dbReference type="Pfam" id="PF13193"/>
    </source>
</evidence>
<comment type="caution">
    <text evidence="5">The sequence shown here is derived from an EMBL/GenBank/DDBJ whole genome shotgun (WGS) entry which is preliminary data.</text>
</comment>
<evidence type="ECO:0000313" key="6">
    <source>
        <dbReference type="Proteomes" id="UP000275394"/>
    </source>
</evidence>
<dbReference type="FunFam" id="3.30.300.30:FF:000008">
    <property type="entry name" value="2,3-dihydroxybenzoate-AMP ligase"/>
    <property type="match status" value="1"/>
</dbReference>
<dbReference type="PANTHER" id="PTHR43767">
    <property type="entry name" value="LONG-CHAIN-FATTY-ACID--COA LIGASE"/>
    <property type="match status" value="1"/>
</dbReference>
<dbReference type="RefSeq" id="WP_123711065.1">
    <property type="nucleotide sequence ID" value="NZ_RKHR01000003.1"/>
</dbReference>
<dbReference type="PROSITE" id="PS00455">
    <property type="entry name" value="AMP_BINDING"/>
    <property type="match status" value="1"/>
</dbReference>
<dbReference type="InterPro" id="IPR045851">
    <property type="entry name" value="AMP-bd_C_sf"/>
</dbReference>
<dbReference type="Gene3D" id="3.30.300.30">
    <property type="match status" value="1"/>
</dbReference>
<dbReference type="Proteomes" id="UP000275394">
    <property type="component" value="Unassembled WGS sequence"/>
</dbReference>
<dbReference type="AlphaFoldDB" id="A0A3N2DZ39"/>
<dbReference type="InterPro" id="IPR025110">
    <property type="entry name" value="AMP-bd_C"/>
</dbReference>
<feature type="domain" description="AMP-binding enzyme C-terminal" evidence="4">
    <location>
        <begin position="446"/>
        <end position="520"/>
    </location>
</feature>
<evidence type="ECO:0000259" key="3">
    <source>
        <dbReference type="Pfam" id="PF00501"/>
    </source>
</evidence>
<accession>A0A3N2DZ39</accession>
<keyword evidence="2" id="KW-0436">Ligase</keyword>
<dbReference type="CDD" id="cd12119">
    <property type="entry name" value="ttLC_FACS_AlkK_like"/>
    <property type="match status" value="1"/>
</dbReference>
<dbReference type="InterPro" id="IPR020845">
    <property type="entry name" value="AMP-binding_CS"/>
</dbReference>